<feature type="domain" description="Fe-containing alcohol dehydrogenase-like C-terminal" evidence="4">
    <location>
        <begin position="174"/>
        <end position="353"/>
    </location>
</feature>
<reference evidence="5 6" key="1">
    <citation type="submission" date="2021-02" db="EMBL/GenBank/DDBJ databases">
        <title>Characterization of Marinitoga sp. nov. str. BP5-C20A.</title>
        <authorList>
            <person name="Erauso G."/>
            <person name="Postec A."/>
        </authorList>
    </citation>
    <scope>NUCLEOTIDE SEQUENCE [LARGE SCALE GENOMIC DNA]</scope>
    <source>
        <strain evidence="5 6">BP5-C20A</strain>
    </source>
</reference>
<comment type="similarity">
    <text evidence="1">Belongs to the iron-containing alcohol dehydrogenase family.</text>
</comment>
<proteinExistence type="inferred from homology"/>
<dbReference type="Pfam" id="PF25137">
    <property type="entry name" value="ADH_Fe_C"/>
    <property type="match status" value="1"/>
</dbReference>
<evidence type="ECO:0000259" key="3">
    <source>
        <dbReference type="Pfam" id="PF00465"/>
    </source>
</evidence>
<dbReference type="SUPFAM" id="SSF56796">
    <property type="entry name" value="Dehydroquinate synthase-like"/>
    <property type="match status" value="1"/>
</dbReference>
<protein>
    <submittedName>
        <fullName evidence="5">Iron-containing alcohol dehydrogenase</fullName>
    </submittedName>
</protein>
<dbReference type="PANTHER" id="PTHR11496:SF102">
    <property type="entry name" value="ALCOHOL DEHYDROGENASE 4"/>
    <property type="match status" value="1"/>
</dbReference>
<dbReference type="InterPro" id="IPR001670">
    <property type="entry name" value="ADH_Fe/GldA"/>
</dbReference>
<dbReference type="RefSeq" id="WP_205100652.1">
    <property type="nucleotide sequence ID" value="NZ_CP069362.1"/>
</dbReference>
<keyword evidence="6" id="KW-1185">Reference proteome</keyword>
<dbReference type="Pfam" id="PF00465">
    <property type="entry name" value="Fe-ADH"/>
    <property type="match status" value="1"/>
</dbReference>
<sequence length="353" mass="39658">MNYQFYMPTKVIIGKNKLEELKNMNLENNIMIVCEKFAYNLGYIDRLKEILDNVFVFDEVEPNPPTYVINNGVKFALENNIKTIIALGGGSSIDTAKAISCLEEDIENPKELKRKTKLIAIPTTSGTGSEVTNVGVYTFSNNLKKPLVTDSFWPDISIVDPTLTYSMPKNVTGSTGLDAFTHAIESYWALSTQNISKSIALKTMKLIFENLEKSIDGDKKARDVMSEASMMAGIAFSQTRTTAAHAISFPLTNIYKIPHGLACALSLYKLIEYVNNENPLEEIINYLELNSINELSSWIKKMIEKSGYSFKLRDYGVNNLEEIADISLKANIIELTPIKIDKEKLMNLLKDIY</sequence>
<gene>
    <name evidence="5" type="ORF">JRV97_03420</name>
</gene>
<dbReference type="Proteomes" id="UP001232493">
    <property type="component" value="Chromosome"/>
</dbReference>
<evidence type="ECO:0000313" key="5">
    <source>
        <dbReference type="EMBL" id="WGS65616.1"/>
    </source>
</evidence>
<evidence type="ECO:0000259" key="4">
    <source>
        <dbReference type="Pfam" id="PF25137"/>
    </source>
</evidence>
<evidence type="ECO:0000256" key="2">
    <source>
        <dbReference type="ARBA" id="ARBA00023002"/>
    </source>
</evidence>
<dbReference type="Gene3D" id="1.20.1090.10">
    <property type="entry name" value="Dehydroquinate synthase-like - alpha domain"/>
    <property type="match status" value="1"/>
</dbReference>
<name>A0ABY8PSJ8_9BACT</name>
<evidence type="ECO:0000256" key="1">
    <source>
        <dbReference type="ARBA" id="ARBA00007358"/>
    </source>
</evidence>
<dbReference type="InterPro" id="IPR039697">
    <property type="entry name" value="Alcohol_dehydrogenase_Fe"/>
</dbReference>
<dbReference type="EMBL" id="CP069362">
    <property type="protein sequence ID" value="WGS65616.1"/>
    <property type="molecule type" value="Genomic_DNA"/>
</dbReference>
<dbReference type="Gene3D" id="3.40.50.1970">
    <property type="match status" value="1"/>
</dbReference>
<organism evidence="5 6">
    <name type="scientific">Marinitoga aeolica</name>
    <dbReference type="NCBI Taxonomy" id="2809031"/>
    <lineage>
        <taxon>Bacteria</taxon>
        <taxon>Thermotogati</taxon>
        <taxon>Thermotogota</taxon>
        <taxon>Thermotogae</taxon>
        <taxon>Petrotogales</taxon>
        <taxon>Petrotogaceae</taxon>
        <taxon>Marinitoga</taxon>
    </lineage>
</organism>
<evidence type="ECO:0000313" key="6">
    <source>
        <dbReference type="Proteomes" id="UP001232493"/>
    </source>
</evidence>
<keyword evidence="2" id="KW-0560">Oxidoreductase</keyword>
<feature type="domain" description="Alcohol dehydrogenase iron-type/glycerol dehydrogenase GldA" evidence="3">
    <location>
        <begin position="8"/>
        <end position="161"/>
    </location>
</feature>
<dbReference type="InterPro" id="IPR056798">
    <property type="entry name" value="ADH_Fe_C"/>
</dbReference>
<dbReference type="PANTHER" id="PTHR11496">
    <property type="entry name" value="ALCOHOL DEHYDROGENASE"/>
    <property type="match status" value="1"/>
</dbReference>
<accession>A0ABY8PSJ8</accession>